<organism evidence="6 8">
    <name type="scientific">Bacteroides fragilis</name>
    <dbReference type="NCBI Taxonomy" id="817"/>
    <lineage>
        <taxon>Bacteria</taxon>
        <taxon>Pseudomonadati</taxon>
        <taxon>Bacteroidota</taxon>
        <taxon>Bacteroidia</taxon>
        <taxon>Bacteroidales</taxon>
        <taxon>Bacteroidaceae</taxon>
        <taxon>Bacteroides</taxon>
    </lineage>
</organism>
<sequence>MEKSGTLPLISIIVPVYNVEAYLHQCLQSILDQTYTNLEIIVVDDGSTDHSPAICDHFAALDARVKVIHKKNGGLSDARNIGLDTASGEYIGFVDSDDWIDNDMYETLYNLISQYGADISACTHYLEYEDGRPTVYRSQEEIMTFNHADVMKTLFEDKIIKNYVVEKLYKRDLFTGLYFPIGQVFEDISLSYKIFDRSNKTVLKYKPKYHYRIRWGSTTNSSFSPLKGIQYVQAIHEQYQFMKKRQLINDKPVMIIKKSIHLINHTIILPSSTLNNEVIDKTLEIMHQYDYLKPQDIGVSRTIKRYFIYHHFRIYKIGMTLYRKLIPKKRKV</sequence>
<reference evidence="5 9" key="4">
    <citation type="submission" date="2020-05" db="EMBL/GenBank/DDBJ databases">
        <title>FDA dAtabase for Regulatory Grade micrObial Sequences (FDA-ARGOS): Supporting development and validation of Infectious Disease Dx tests.</title>
        <authorList>
            <person name="Bojja K."/>
            <person name="Kessler A."/>
            <person name="Tallon L."/>
            <person name="Sadzewicz L."/>
            <person name="Zhao X."/>
            <person name="Vavikolanu K."/>
            <person name="Mehta A."/>
            <person name="Aluvathingal J."/>
            <person name="Nadendla S."/>
            <person name="Myers T."/>
            <person name="Yan Y."/>
            <person name="Sichtig H."/>
        </authorList>
    </citation>
    <scope>NUCLEOTIDE SEQUENCE [LARGE SCALE GENOMIC DNA]</scope>
    <source>
        <strain evidence="5 9">FDAARGOS_763</strain>
    </source>
</reference>
<evidence type="ECO:0000256" key="2">
    <source>
        <dbReference type="ARBA" id="ARBA00022679"/>
    </source>
</evidence>
<dbReference type="OrthoDB" id="1114838at2"/>
<evidence type="ECO:0000313" key="6">
    <source>
        <dbReference type="EMBL" id="RGV53738.1"/>
    </source>
</evidence>
<dbReference type="Gene3D" id="3.90.550.10">
    <property type="entry name" value="Spore Coat Polysaccharide Biosynthesis Protein SpsA, Chain A"/>
    <property type="match status" value="1"/>
</dbReference>
<dbReference type="Proteomes" id="UP000286270">
    <property type="component" value="Unassembled WGS sequence"/>
</dbReference>
<dbReference type="GeneID" id="99669778"/>
<dbReference type="AlphaFoldDB" id="A0A2K9H3B2"/>
<reference evidence="6 8" key="2">
    <citation type="submission" date="2018-08" db="EMBL/GenBank/DDBJ databases">
        <title>A genome reference for cultivated species of the human gut microbiota.</title>
        <authorList>
            <person name="Zou Y."/>
            <person name="Xue W."/>
            <person name="Luo G."/>
        </authorList>
    </citation>
    <scope>NUCLEOTIDE SEQUENCE [LARGE SCALE GENOMIC DNA]</scope>
    <source>
        <strain evidence="6 8">AF14-26</strain>
    </source>
</reference>
<gene>
    <name evidence="6" type="ORF">DWW08_11545</name>
    <name evidence="4" type="ORF">EC80_005140</name>
    <name evidence="5" type="ORF">FOC69_14905</name>
</gene>
<reference evidence="4 7" key="3">
    <citation type="submission" date="2019-03" db="EMBL/GenBank/DDBJ databases">
        <title>Complete genome assembly of MDR B. fragilis.</title>
        <authorList>
            <person name="Sydenham T.V."/>
            <person name="Hasman H."/>
            <person name="Justesen U.S."/>
        </authorList>
    </citation>
    <scope>NUCLEOTIDE SEQUENCE [LARGE SCALE GENOMIC DNA]</scope>
    <source>
        <strain evidence="4 7">DCMSKEJBY0001B</strain>
    </source>
</reference>
<dbReference type="EMBL" id="CP036546">
    <property type="protein sequence ID" value="QCQ44275.1"/>
    <property type="molecule type" value="Genomic_DNA"/>
</dbReference>
<evidence type="ECO:0000256" key="1">
    <source>
        <dbReference type="ARBA" id="ARBA00022676"/>
    </source>
</evidence>
<dbReference type="CDD" id="cd00761">
    <property type="entry name" value="Glyco_tranf_GTA_type"/>
    <property type="match status" value="1"/>
</dbReference>
<dbReference type="GO" id="GO:0016758">
    <property type="term" value="F:hexosyltransferase activity"/>
    <property type="evidence" value="ECO:0007669"/>
    <property type="project" value="UniProtKB-ARBA"/>
</dbReference>
<evidence type="ECO:0000313" key="9">
    <source>
        <dbReference type="Proteomes" id="UP000501467"/>
    </source>
</evidence>
<dbReference type="SUPFAM" id="SSF53448">
    <property type="entry name" value="Nucleotide-diphospho-sugar transferases"/>
    <property type="match status" value="1"/>
</dbReference>
<reference evidence="4" key="1">
    <citation type="book" date="2014" name="THE 24TH EUROPEAN CONGRESS OF CLINICAL MICROBIOLOGY AND INFECTIOUS DISEASES" publisher="ECCMID 2014" city="Barcelona, Spain">
        <title>Identification of resistance genes in three multidrug-resistant Bacteroides fragilis isolates by whole genome sequencing.</title>
        <editorList>
            <person name="Unknown"/>
            <person name="A."/>
        </editorList>
        <authorList>
            <person name="Sydenham T.V."/>
            <person name="Hasman H."/>
            <person name="Wang M."/>
            <person name="Soki J."/>
            <person name="Nagy E."/>
            <person name="Justesen U.S."/>
        </authorList>
    </citation>
    <scope>NUCLEOTIDE SEQUENCE</scope>
    <source>
        <strain evidence="4">DCMSKEJBY0001B</strain>
    </source>
</reference>
<protein>
    <submittedName>
        <fullName evidence="6">Glycosyltransferase</fullName>
    </submittedName>
</protein>
<name>A0A2K9H3B2_BACFG</name>
<keyword evidence="2 6" id="KW-0808">Transferase</keyword>
<evidence type="ECO:0000313" key="4">
    <source>
        <dbReference type="EMBL" id="QCQ44275.1"/>
    </source>
</evidence>
<dbReference type="EMBL" id="CP054003">
    <property type="protein sequence ID" value="QKH85591.1"/>
    <property type="molecule type" value="Genomic_DNA"/>
</dbReference>
<keyword evidence="1" id="KW-0328">Glycosyltransferase</keyword>
<feature type="domain" description="Glycosyltransferase 2-like" evidence="3">
    <location>
        <begin position="11"/>
        <end position="148"/>
    </location>
</feature>
<dbReference type="InterPro" id="IPR029044">
    <property type="entry name" value="Nucleotide-diphossugar_trans"/>
</dbReference>
<dbReference type="Proteomes" id="UP000501467">
    <property type="component" value="Chromosome"/>
</dbReference>
<evidence type="ECO:0000259" key="3">
    <source>
        <dbReference type="Pfam" id="PF00535"/>
    </source>
</evidence>
<dbReference type="Pfam" id="PF00535">
    <property type="entry name" value="Glycos_transf_2"/>
    <property type="match status" value="1"/>
</dbReference>
<evidence type="ECO:0000313" key="7">
    <source>
        <dbReference type="Proteomes" id="UP000036847"/>
    </source>
</evidence>
<dbReference type="PANTHER" id="PTHR22916">
    <property type="entry name" value="GLYCOSYLTRANSFERASE"/>
    <property type="match status" value="1"/>
</dbReference>
<evidence type="ECO:0000313" key="8">
    <source>
        <dbReference type="Proteomes" id="UP000286270"/>
    </source>
</evidence>
<dbReference type="Proteomes" id="UP000036847">
    <property type="component" value="Chromosome"/>
</dbReference>
<dbReference type="EMBL" id="QRZH01000008">
    <property type="protein sequence ID" value="RGV53738.1"/>
    <property type="molecule type" value="Genomic_DNA"/>
</dbReference>
<dbReference type="InterPro" id="IPR001173">
    <property type="entry name" value="Glyco_trans_2-like"/>
</dbReference>
<proteinExistence type="predicted"/>
<dbReference type="RefSeq" id="WP_005779398.1">
    <property type="nucleotide sequence ID" value="NZ_CP018937.1"/>
</dbReference>
<evidence type="ECO:0000313" key="5">
    <source>
        <dbReference type="EMBL" id="QKH85591.1"/>
    </source>
</evidence>
<dbReference type="PANTHER" id="PTHR22916:SF51">
    <property type="entry name" value="GLYCOSYLTRANSFERASE EPSH-RELATED"/>
    <property type="match status" value="1"/>
</dbReference>
<accession>A0A2K9H3B2</accession>